<accession>A0A0W0ZTU8</accession>
<name>A0A0W0ZTU8_9GAMM</name>
<gene>
    <name evidence="2" type="ORF">Ltuc_0424</name>
</gene>
<proteinExistence type="predicted"/>
<dbReference type="EMBL" id="LNZA01000001">
    <property type="protein sequence ID" value="KTD72577.1"/>
    <property type="molecule type" value="Genomic_DNA"/>
</dbReference>
<dbReference type="PATRIC" id="fig|40335.7.peg.440"/>
<dbReference type="RefSeq" id="WP_065236202.1">
    <property type="nucleotide sequence ID" value="NZ_CAAAIP010000001.1"/>
</dbReference>
<protein>
    <submittedName>
        <fullName evidence="2">Phosphatidylcholine hydrolyzing phospholipase</fullName>
    </submittedName>
</protein>
<dbReference type="Proteomes" id="UP000054693">
    <property type="component" value="Unassembled WGS sequence"/>
</dbReference>
<evidence type="ECO:0000313" key="2">
    <source>
        <dbReference type="EMBL" id="KTD72577.1"/>
    </source>
</evidence>
<dbReference type="AlphaFoldDB" id="A0A0W0ZTU8"/>
<sequence length="465" mass="52748">MEWKPFKPTGLFIKTLRLILAFAAAYSLNSYAAQLSPFSFSAAEHLARQQDESSYLEHLPADSKKLDHGFALSEHLAAGQQVALLFEPNKPPETNGLLHLLNGLKLTYGNILSLGDLCGIVGQSISLGKTPKEQQQRFLNVFYSFAKEVRAVGEVNQLNHVIEQELQTIQTGMQQGEAPEVIYQRIGNEVGRQVNCITGGGCLSWNWWMFPGRYLKLAMENYDHFIPNAQIAYLSGHQAALSQALKARETGLRQDLELAYAMDAFACHFLSDHFAAGHLRTPRIQLAREVYPSLLGSLLASYMHNEENQEGLHVHNTNQEHWVVYGDFSYFNPANEESRNKLARVLQQSADEVFNTFYNGIINDYHSHLASLPEADENKDEHSMDISPLFYWNERTKQLLRRKDISNPYDRRFTANWWGWSTLISLKKHYGVTREMRSVLHLLDARSSRAGAKKLILSASKESGF</sequence>
<dbReference type="OrthoDB" id="737780at2"/>
<dbReference type="CDD" id="cd22893">
    <property type="entry name" value="PlcA-like"/>
    <property type="match status" value="1"/>
</dbReference>
<reference evidence="2 3" key="1">
    <citation type="submission" date="2015-11" db="EMBL/GenBank/DDBJ databases">
        <title>Genomic analysis of 38 Legionella species identifies large and diverse effector repertoires.</title>
        <authorList>
            <person name="Burstein D."/>
            <person name="Amaro F."/>
            <person name="Zusman T."/>
            <person name="Lifshitz Z."/>
            <person name="Cohen O."/>
            <person name="Gilbert J.A."/>
            <person name="Pupko T."/>
            <person name="Shuman H.A."/>
            <person name="Segal G."/>
        </authorList>
    </citation>
    <scope>NUCLEOTIDE SEQUENCE [LARGE SCALE GENOMIC DNA]</scope>
    <source>
        <strain evidence="2 3">ATCC 49180</strain>
    </source>
</reference>
<evidence type="ECO:0000313" key="3">
    <source>
        <dbReference type="Proteomes" id="UP000054693"/>
    </source>
</evidence>
<dbReference type="InterPro" id="IPR049756">
    <property type="entry name" value="PlcA-like_dom"/>
</dbReference>
<feature type="signal peptide" evidence="1">
    <location>
        <begin position="1"/>
        <end position="32"/>
    </location>
</feature>
<comment type="caution">
    <text evidence="2">The sequence shown here is derived from an EMBL/GenBank/DDBJ whole genome shotgun (WGS) entry which is preliminary data.</text>
</comment>
<organism evidence="2 3">
    <name type="scientific">Legionella tucsonensis</name>
    <dbReference type="NCBI Taxonomy" id="40335"/>
    <lineage>
        <taxon>Bacteria</taxon>
        <taxon>Pseudomonadati</taxon>
        <taxon>Pseudomonadota</taxon>
        <taxon>Gammaproteobacteria</taxon>
        <taxon>Legionellales</taxon>
        <taxon>Legionellaceae</taxon>
        <taxon>Legionella</taxon>
    </lineage>
</organism>
<feature type="chain" id="PRO_5006919051" evidence="1">
    <location>
        <begin position="33"/>
        <end position="465"/>
    </location>
</feature>
<keyword evidence="3" id="KW-1185">Reference proteome</keyword>
<evidence type="ECO:0000256" key="1">
    <source>
        <dbReference type="SAM" id="SignalP"/>
    </source>
</evidence>
<dbReference type="STRING" id="40335.Ltuc_0424"/>
<keyword evidence="1" id="KW-0732">Signal</keyword>